<proteinExistence type="predicted"/>
<dbReference type="AlphaFoldDB" id="A0A136JCY0"/>
<dbReference type="EMBL" id="KQ964246">
    <property type="protein sequence ID" value="KXJ94996.1"/>
    <property type="molecule type" value="Genomic_DNA"/>
</dbReference>
<evidence type="ECO:0000313" key="1">
    <source>
        <dbReference type="EMBL" id="KXJ94996.1"/>
    </source>
</evidence>
<evidence type="ECO:0000313" key="2">
    <source>
        <dbReference type="Proteomes" id="UP000070501"/>
    </source>
</evidence>
<name>A0A136JCY0_9PEZI</name>
<dbReference type="Proteomes" id="UP000070501">
    <property type="component" value="Unassembled WGS sequence"/>
</dbReference>
<dbReference type="InParanoid" id="A0A136JCY0"/>
<dbReference type="STRING" id="196109.A0A136JCY0"/>
<protein>
    <submittedName>
        <fullName evidence="1">Uncharacterized protein</fullName>
    </submittedName>
</protein>
<dbReference type="OrthoDB" id="3693942at2759"/>
<reference evidence="2" key="1">
    <citation type="submission" date="2016-02" db="EMBL/GenBank/DDBJ databases">
        <title>Draft genome sequence of Microdochium bolleyi, a fungal endophyte of beachgrass.</title>
        <authorList>
            <consortium name="DOE Joint Genome Institute"/>
            <person name="David A.S."/>
            <person name="May G."/>
            <person name="Haridas S."/>
            <person name="Lim J."/>
            <person name="Wang M."/>
            <person name="Labutti K."/>
            <person name="Lipzen A."/>
            <person name="Barry K."/>
            <person name="Grigoriev I.V."/>
        </authorList>
    </citation>
    <scope>NUCLEOTIDE SEQUENCE [LARGE SCALE GENOMIC DNA]</scope>
    <source>
        <strain evidence="2">J235TASD1</strain>
    </source>
</reference>
<sequence length="250" mass="28277">MQDDSKTTTDKAVADAKEFPCLWFVNFATPEASGQPDALAKYIQDVQDYRCWASLVWWKTAYAQQKLPQDGSRSAIAMRNSYCAKVATKHMQQTPWLAMVANNNVSKEISCSTPDLHRKLIDAVLEGFVTPSTAAYEALEPILGSLRQTIEARQPSSDSRTIVCQRFEYIKEADVIKSYTRVISLWITDSIRKLCDAKKTEKEVSCEIEFNDYETMFNQKLWKQTAESISGEQKTAMAQYVANQTVVCPP</sequence>
<accession>A0A136JCY0</accession>
<gene>
    <name evidence="1" type="ORF">Micbo1qcDRAFT_156787</name>
</gene>
<keyword evidence="2" id="KW-1185">Reference proteome</keyword>
<organism evidence="1 2">
    <name type="scientific">Microdochium bolleyi</name>
    <dbReference type="NCBI Taxonomy" id="196109"/>
    <lineage>
        <taxon>Eukaryota</taxon>
        <taxon>Fungi</taxon>
        <taxon>Dikarya</taxon>
        <taxon>Ascomycota</taxon>
        <taxon>Pezizomycotina</taxon>
        <taxon>Sordariomycetes</taxon>
        <taxon>Xylariomycetidae</taxon>
        <taxon>Xylariales</taxon>
        <taxon>Microdochiaceae</taxon>
        <taxon>Microdochium</taxon>
    </lineage>
</organism>